<dbReference type="GO" id="GO:0005886">
    <property type="term" value="C:plasma membrane"/>
    <property type="evidence" value="ECO:0007669"/>
    <property type="project" value="UniProtKB-SubCell"/>
</dbReference>
<evidence type="ECO:0000313" key="10">
    <source>
        <dbReference type="Proteomes" id="UP000029708"/>
    </source>
</evidence>
<keyword evidence="6" id="KW-1133">Transmembrane helix</keyword>
<keyword evidence="10" id="KW-1185">Reference proteome</keyword>
<evidence type="ECO:0000256" key="6">
    <source>
        <dbReference type="SAM" id="Phobius"/>
    </source>
</evidence>
<dbReference type="Gene3D" id="3.90.550.10">
    <property type="entry name" value="Spore Coat Polysaccharide Biosynthesis Protein SpsA, Chain A"/>
    <property type="match status" value="1"/>
</dbReference>
<keyword evidence="2" id="KW-1003">Cell membrane</keyword>
<feature type="transmembrane region" description="Helical" evidence="6">
    <location>
        <begin position="398"/>
        <end position="416"/>
    </location>
</feature>
<dbReference type="CDD" id="cd06423">
    <property type="entry name" value="CESA_like"/>
    <property type="match status" value="1"/>
</dbReference>
<keyword evidence="4 8" id="KW-0808">Transferase</keyword>
<dbReference type="HOGENOM" id="CLU_590349_0_0_6"/>
<evidence type="ECO:0000313" key="11">
    <source>
        <dbReference type="Proteomes" id="UP000560000"/>
    </source>
</evidence>
<dbReference type="PANTHER" id="PTHR43646:SF2">
    <property type="entry name" value="GLYCOSYLTRANSFERASE 2-LIKE DOMAIN-CONTAINING PROTEIN"/>
    <property type="match status" value="1"/>
</dbReference>
<dbReference type="InterPro" id="IPR029044">
    <property type="entry name" value="Nucleotide-diphossugar_trans"/>
</dbReference>
<comment type="caution">
    <text evidence="8">The sequence shown here is derived from an EMBL/GenBank/DDBJ whole genome shotgun (WGS) entry which is preliminary data.</text>
</comment>
<evidence type="ECO:0000256" key="1">
    <source>
        <dbReference type="ARBA" id="ARBA00004236"/>
    </source>
</evidence>
<feature type="transmembrane region" description="Helical" evidence="6">
    <location>
        <begin position="368"/>
        <end position="391"/>
    </location>
</feature>
<dbReference type="SUPFAM" id="SSF53448">
    <property type="entry name" value="Nucleotide-diphospho-sugar transferases"/>
    <property type="match status" value="1"/>
</dbReference>
<evidence type="ECO:0000313" key="8">
    <source>
        <dbReference type="EMBL" id="KGI79081.1"/>
    </source>
</evidence>
<evidence type="ECO:0000256" key="2">
    <source>
        <dbReference type="ARBA" id="ARBA00022475"/>
    </source>
</evidence>
<reference evidence="8 10" key="1">
    <citation type="submission" date="2014-09" db="EMBL/GenBank/DDBJ databases">
        <title>Xanthomonadaceae 3.5X direct submission.</title>
        <authorList>
            <person name="Fang T."/>
            <person name="Wang H."/>
        </authorList>
    </citation>
    <scope>NUCLEOTIDE SEQUENCE [LARGE SCALE GENOMIC DNA]</scope>
    <source>
        <strain evidence="8 10">3.5X</strain>
    </source>
</reference>
<dbReference type="PANTHER" id="PTHR43646">
    <property type="entry name" value="GLYCOSYLTRANSFERASE"/>
    <property type="match status" value="1"/>
</dbReference>
<dbReference type="InterPro" id="IPR001173">
    <property type="entry name" value="Glyco_trans_2-like"/>
</dbReference>
<protein>
    <submittedName>
        <fullName evidence="8">Glycosyl transferase family 2</fullName>
    </submittedName>
    <submittedName>
        <fullName evidence="9">Glycosyltransferase involved in cell wall biosynthesis</fullName>
    </submittedName>
</protein>
<dbReference type="EMBL" id="JROI01000003">
    <property type="protein sequence ID" value="KGI79081.1"/>
    <property type="molecule type" value="Genomic_DNA"/>
</dbReference>
<reference evidence="9 11" key="2">
    <citation type="submission" date="2020-08" db="EMBL/GenBank/DDBJ databases">
        <title>Genomic Encyclopedia of Type Strains, Phase IV (KMG-IV): sequencing the most valuable type-strain genomes for metagenomic binning, comparative biology and taxonomic classification.</title>
        <authorList>
            <person name="Goeker M."/>
        </authorList>
    </citation>
    <scope>NUCLEOTIDE SEQUENCE [LARGE SCALE GENOMIC DNA]</scope>
    <source>
        <strain evidence="9 11">DSM 107085</strain>
    </source>
</reference>
<keyword evidence="5 6" id="KW-0472">Membrane</keyword>
<keyword evidence="6" id="KW-0812">Transmembrane</keyword>
<evidence type="ECO:0000256" key="3">
    <source>
        <dbReference type="ARBA" id="ARBA00022676"/>
    </source>
</evidence>
<dbReference type="GO" id="GO:0016757">
    <property type="term" value="F:glycosyltransferase activity"/>
    <property type="evidence" value="ECO:0007669"/>
    <property type="project" value="UniProtKB-KW"/>
</dbReference>
<accession>A0A099CZJ0</accession>
<dbReference type="RefSeq" id="WP_043099021.1">
    <property type="nucleotide sequence ID" value="NZ_JACHET010000001.1"/>
</dbReference>
<sequence>MATAPWFVISPNALLSAIGLLRGPDKTVPTPAEDWRTAVVDVVIPAYRETENLPHCLTSIARQTLKPRHIIVVDDGSGDDTASVAERTAKKLGLDVTVIRRQSSIGKTPTIKRQAREFDADVEFILDGDTFLESTDYIERCVQELYQGVGIASACGTILPMRLSDRRKLAETPEFAPLLADDGWHDPMEKRGRLHLMWWGLTNMYRDCLYRFLQGFVYHGQMVFFGGITNPVGCAVAYRRKYIQNLFDHYEPLLGDDLTTSEDIFIGFALNNEGYRNIQLNDIRARSEEPEATRLPRQVFLWSSSFLQSCFYFDGLMRSPFKAYRRFLKRMHERKASEQKRIREMRKIQEPYRQAFGENVTKTYGRPIGWVIFMGAVEKIGFPTTLIIMLLMQWWEPLWVTVVVEILLSLLILGVVSPGARLKSIGKGLLITPLRYALMVAELRTIGVFATHLWITRNRKWRK</sequence>
<keyword evidence="3" id="KW-0328">Glycosyltransferase</keyword>
<evidence type="ECO:0000256" key="4">
    <source>
        <dbReference type="ARBA" id="ARBA00022679"/>
    </source>
</evidence>
<feature type="domain" description="Glycosyltransferase 2-like" evidence="7">
    <location>
        <begin position="42"/>
        <end position="154"/>
    </location>
</feature>
<evidence type="ECO:0000313" key="9">
    <source>
        <dbReference type="EMBL" id="MBB6184711.1"/>
    </source>
</evidence>
<name>A0A099CZJ0_9GAMM</name>
<dbReference type="Proteomes" id="UP000029708">
    <property type="component" value="Unassembled WGS sequence"/>
</dbReference>
<comment type="subcellular location">
    <subcellularLocation>
        <location evidence="1">Cell membrane</location>
    </subcellularLocation>
</comment>
<evidence type="ECO:0000259" key="7">
    <source>
        <dbReference type="Pfam" id="PF00535"/>
    </source>
</evidence>
<organism evidence="8 10">
    <name type="scientific">Oleiagrimonas soli</name>
    <dbReference type="NCBI Taxonomy" id="1543381"/>
    <lineage>
        <taxon>Bacteria</taxon>
        <taxon>Pseudomonadati</taxon>
        <taxon>Pseudomonadota</taxon>
        <taxon>Gammaproteobacteria</taxon>
        <taxon>Lysobacterales</taxon>
        <taxon>Rhodanobacteraceae</taxon>
        <taxon>Oleiagrimonas</taxon>
    </lineage>
</organism>
<dbReference type="EMBL" id="JACHET010000001">
    <property type="protein sequence ID" value="MBB6184711.1"/>
    <property type="molecule type" value="Genomic_DNA"/>
</dbReference>
<gene>
    <name evidence="9" type="ORF">HNQ86_002056</name>
    <name evidence="8" type="ORF">LF63_0100905</name>
</gene>
<dbReference type="Pfam" id="PF00535">
    <property type="entry name" value="Glycos_transf_2"/>
    <property type="match status" value="1"/>
</dbReference>
<dbReference type="STRING" id="1543381.LF63_0100905"/>
<proteinExistence type="predicted"/>
<dbReference type="AlphaFoldDB" id="A0A099CZJ0"/>
<dbReference type="Proteomes" id="UP000560000">
    <property type="component" value="Unassembled WGS sequence"/>
</dbReference>
<evidence type="ECO:0000256" key="5">
    <source>
        <dbReference type="ARBA" id="ARBA00023136"/>
    </source>
</evidence>
<dbReference type="OrthoDB" id="396512at2"/>